<dbReference type="InterPro" id="IPR011051">
    <property type="entry name" value="RmlC_Cupin_sf"/>
</dbReference>
<evidence type="ECO:0000313" key="2">
    <source>
        <dbReference type="Proteomes" id="UP000783287"/>
    </source>
</evidence>
<dbReference type="SUPFAM" id="SSF51182">
    <property type="entry name" value="RmlC-like cupins"/>
    <property type="match status" value="1"/>
</dbReference>
<dbReference type="CDD" id="cd02208">
    <property type="entry name" value="cupin_RmlC-like"/>
    <property type="match status" value="1"/>
</dbReference>
<dbReference type="InterPro" id="IPR014710">
    <property type="entry name" value="RmlC-like_jellyroll"/>
</dbReference>
<dbReference type="Proteomes" id="UP000783287">
    <property type="component" value="Unassembled WGS sequence"/>
</dbReference>
<accession>A0A955L5K0</accession>
<comment type="caution">
    <text evidence="1">The sequence shown here is derived from an EMBL/GenBank/DDBJ whole genome shotgun (WGS) entry which is preliminary data.</text>
</comment>
<gene>
    <name evidence="1" type="ORF">KC909_03585</name>
</gene>
<reference evidence="1" key="1">
    <citation type="submission" date="2020-04" db="EMBL/GenBank/DDBJ databases">
        <authorList>
            <person name="Zhang T."/>
        </authorList>
    </citation>
    <scope>NUCLEOTIDE SEQUENCE</scope>
    <source>
        <strain evidence="1">HKST-UBA14</strain>
    </source>
</reference>
<sequence>MNFTKTKIEPNYHNPEGVAVFNIKDITLPDDFDAKEQYFVKFPPGGIGGNHKHPRTEIFLVTGDGMTFVWQDKDGIIHQENMCADGYFLYRVNPWLPHAVINNSKESIGTMIEFADGPQTDVEHIKLI</sequence>
<evidence type="ECO:0000313" key="1">
    <source>
        <dbReference type="EMBL" id="MCA9383421.1"/>
    </source>
</evidence>
<organism evidence="1 2">
    <name type="scientific">Candidatus Dojkabacteria bacterium</name>
    <dbReference type="NCBI Taxonomy" id="2099670"/>
    <lineage>
        <taxon>Bacteria</taxon>
        <taxon>Candidatus Dojkabacteria</taxon>
    </lineage>
</organism>
<dbReference type="AlphaFoldDB" id="A0A955L5K0"/>
<dbReference type="Gene3D" id="2.60.120.10">
    <property type="entry name" value="Jelly Rolls"/>
    <property type="match status" value="1"/>
</dbReference>
<reference evidence="1" key="2">
    <citation type="journal article" date="2021" name="Microbiome">
        <title>Successional dynamics and alternative stable states in a saline activated sludge microbial community over 9 years.</title>
        <authorList>
            <person name="Wang Y."/>
            <person name="Ye J."/>
            <person name="Ju F."/>
            <person name="Liu L."/>
            <person name="Boyd J.A."/>
            <person name="Deng Y."/>
            <person name="Parks D.H."/>
            <person name="Jiang X."/>
            <person name="Yin X."/>
            <person name="Woodcroft B.J."/>
            <person name="Tyson G.W."/>
            <person name="Hugenholtz P."/>
            <person name="Polz M.F."/>
            <person name="Zhang T."/>
        </authorList>
    </citation>
    <scope>NUCLEOTIDE SEQUENCE</scope>
    <source>
        <strain evidence="1">HKST-UBA14</strain>
    </source>
</reference>
<dbReference type="EMBL" id="JAGQLK010000068">
    <property type="protein sequence ID" value="MCA9383421.1"/>
    <property type="molecule type" value="Genomic_DNA"/>
</dbReference>
<name>A0A955L5K0_9BACT</name>
<protein>
    <recommendedName>
        <fullName evidence="3">Cupin domain-containing protein</fullName>
    </recommendedName>
</protein>
<proteinExistence type="predicted"/>
<evidence type="ECO:0008006" key="3">
    <source>
        <dbReference type="Google" id="ProtNLM"/>
    </source>
</evidence>